<dbReference type="Proteomes" id="UP000054549">
    <property type="component" value="Unassembled WGS sequence"/>
</dbReference>
<feature type="compositionally biased region" description="Basic and acidic residues" evidence="1">
    <location>
        <begin position="14"/>
        <end position="23"/>
    </location>
</feature>
<dbReference type="STRING" id="946122.A0A0C2XAK2"/>
<feature type="compositionally biased region" description="Low complexity" evidence="1">
    <location>
        <begin position="128"/>
        <end position="140"/>
    </location>
</feature>
<dbReference type="SUPFAM" id="SSF46934">
    <property type="entry name" value="UBA-like"/>
    <property type="match status" value="1"/>
</dbReference>
<feature type="region of interest" description="Disordered" evidence="1">
    <location>
        <begin position="205"/>
        <end position="366"/>
    </location>
</feature>
<dbReference type="CDD" id="cd14279">
    <property type="entry name" value="CUE"/>
    <property type="match status" value="1"/>
</dbReference>
<dbReference type="InterPro" id="IPR009060">
    <property type="entry name" value="UBA-like_sf"/>
</dbReference>
<evidence type="ECO:0000313" key="4">
    <source>
        <dbReference type="Proteomes" id="UP000054549"/>
    </source>
</evidence>
<name>A0A0C2XAK2_AMAMK</name>
<dbReference type="SMART" id="SM00546">
    <property type="entry name" value="CUE"/>
    <property type="match status" value="1"/>
</dbReference>
<dbReference type="PANTHER" id="PTHR16461">
    <property type="entry name" value="TOLL-INTERACTING PROTEIN"/>
    <property type="match status" value="1"/>
</dbReference>
<dbReference type="AlphaFoldDB" id="A0A0C2XAK2"/>
<dbReference type="GO" id="GO:0005737">
    <property type="term" value="C:cytoplasm"/>
    <property type="evidence" value="ECO:0007669"/>
    <property type="project" value="TreeGrafter"/>
</dbReference>
<proteinExistence type="predicted"/>
<keyword evidence="4" id="KW-1185">Reference proteome</keyword>
<evidence type="ECO:0000259" key="2">
    <source>
        <dbReference type="PROSITE" id="PS51140"/>
    </source>
</evidence>
<feature type="compositionally biased region" description="Pro residues" evidence="1">
    <location>
        <begin position="251"/>
        <end position="260"/>
    </location>
</feature>
<dbReference type="Gene3D" id="1.10.8.10">
    <property type="entry name" value="DNA helicase RuvA subunit, C-terminal domain"/>
    <property type="match status" value="1"/>
</dbReference>
<protein>
    <recommendedName>
        <fullName evidence="2">CUE domain-containing protein</fullName>
    </recommendedName>
</protein>
<dbReference type="GO" id="GO:0043130">
    <property type="term" value="F:ubiquitin binding"/>
    <property type="evidence" value="ECO:0007669"/>
    <property type="project" value="InterPro"/>
</dbReference>
<dbReference type="EMBL" id="KN818239">
    <property type="protein sequence ID" value="KIL65863.1"/>
    <property type="molecule type" value="Genomic_DNA"/>
</dbReference>
<dbReference type="PROSITE" id="PS51140">
    <property type="entry name" value="CUE"/>
    <property type="match status" value="1"/>
</dbReference>
<feature type="domain" description="CUE" evidence="2">
    <location>
        <begin position="51"/>
        <end position="94"/>
    </location>
</feature>
<dbReference type="GO" id="GO:0031624">
    <property type="term" value="F:ubiquitin conjugating enzyme binding"/>
    <property type="evidence" value="ECO:0007669"/>
    <property type="project" value="TreeGrafter"/>
</dbReference>
<dbReference type="Pfam" id="PF02845">
    <property type="entry name" value="CUE"/>
    <property type="match status" value="1"/>
</dbReference>
<sequence>MSDNEITLPSSSSHNDDPADLSRQESTLTTSTASSHRDTQAEQDVLDDDIPVDPRIAALRAMFPDYDDSVLQSILESVGGDQNSAIEVLLGMSDPQYKSETQHDHVQLSQVDLDEQLARRLMLEEQHAASAQLPQQAQQQPMLPYEPYTGSTRRAHRSQQQPQAYPNNADNERDTMTDIQDRFGRIAETGKKTFESLFSKVKAKIQEYDKPGKPEPPNQEPQWVGVSSAPSQRWSYNSAGVQQAPYYDPNPSTPPPPPLPVIASKPLPSPNTIKGYDVDTEQTAGPAGPSRSESDPASDVSSPRTSTGSRPITAIDGGKLGLLPKRPVSLLKQQGTESAKEPVREDSIESNDELEYAENPFEESRN</sequence>
<feature type="compositionally biased region" description="Polar residues" evidence="1">
    <location>
        <begin position="299"/>
        <end position="310"/>
    </location>
</feature>
<dbReference type="GO" id="GO:0006511">
    <property type="term" value="P:ubiquitin-dependent protein catabolic process"/>
    <property type="evidence" value="ECO:0007669"/>
    <property type="project" value="TreeGrafter"/>
</dbReference>
<gene>
    <name evidence="3" type="ORF">M378DRAFT_440645</name>
</gene>
<feature type="compositionally biased region" description="Basic and acidic residues" evidence="1">
    <location>
        <begin position="338"/>
        <end position="347"/>
    </location>
</feature>
<feature type="region of interest" description="Disordered" evidence="1">
    <location>
        <begin position="1"/>
        <end position="49"/>
    </location>
</feature>
<feature type="compositionally biased region" description="Polar residues" evidence="1">
    <location>
        <begin position="24"/>
        <end position="34"/>
    </location>
</feature>
<feature type="region of interest" description="Disordered" evidence="1">
    <location>
        <begin position="127"/>
        <end position="174"/>
    </location>
</feature>
<dbReference type="OrthoDB" id="9942608at2759"/>
<feature type="compositionally biased region" description="Polar residues" evidence="1">
    <location>
        <begin position="228"/>
        <end position="241"/>
    </location>
</feature>
<accession>A0A0C2XAK2</accession>
<evidence type="ECO:0000313" key="3">
    <source>
        <dbReference type="EMBL" id="KIL65863.1"/>
    </source>
</evidence>
<feature type="compositionally biased region" description="Polar residues" evidence="1">
    <location>
        <begin position="1"/>
        <end position="13"/>
    </location>
</feature>
<feature type="compositionally biased region" description="Polar residues" evidence="1">
    <location>
        <begin position="158"/>
        <end position="169"/>
    </location>
</feature>
<dbReference type="HOGENOM" id="CLU_039542_0_0_1"/>
<reference evidence="3 4" key="1">
    <citation type="submission" date="2014-04" db="EMBL/GenBank/DDBJ databases">
        <title>Evolutionary Origins and Diversification of the Mycorrhizal Mutualists.</title>
        <authorList>
            <consortium name="DOE Joint Genome Institute"/>
            <consortium name="Mycorrhizal Genomics Consortium"/>
            <person name="Kohler A."/>
            <person name="Kuo A."/>
            <person name="Nagy L.G."/>
            <person name="Floudas D."/>
            <person name="Copeland A."/>
            <person name="Barry K.W."/>
            <person name="Cichocki N."/>
            <person name="Veneault-Fourrey C."/>
            <person name="LaButti K."/>
            <person name="Lindquist E.A."/>
            <person name="Lipzen A."/>
            <person name="Lundell T."/>
            <person name="Morin E."/>
            <person name="Murat C."/>
            <person name="Riley R."/>
            <person name="Ohm R."/>
            <person name="Sun H."/>
            <person name="Tunlid A."/>
            <person name="Henrissat B."/>
            <person name="Grigoriev I.V."/>
            <person name="Hibbett D.S."/>
            <person name="Martin F."/>
        </authorList>
    </citation>
    <scope>NUCLEOTIDE SEQUENCE [LARGE SCALE GENOMIC DNA]</scope>
    <source>
        <strain evidence="3 4">Koide BX008</strain>
    </source>
</reference>
<dbReference type="InterPro" id="IPR003892">
    <property type="entry name" value="CUE"/>
</dbReference>
<evidence type="ECO:0000256" key="1">
    <source>
        <dbReference type="SAM" id="MobiDB-lite"/>
    </source>
</evidence>
<dbReference type="PANTHER" id="PTHR16461:SF5">
    <property type="entry name" value="TOLL-INTERACTING PROTEIN"/>
    <property type="match status" value="1"/>
</dbReference>
<dbReference type="InParanoid" id="A0A0C2XAK2"/>
<organism evidence="3 4">
    <name type="scientific">Amanita muscaria (strain Koide BX008)</name>
    <dbReference type="NCBI Taxonomy" id="946122"/>
    <lineage>
        <taxon>Eukaryota</taxon>
        <taxon>Fungi</taxon>
        <taxon>Dikarya</taxon>
        <taxon>Basidiomycota</taxon>
        <taxon>Agaricomycotina</taxon>
        <taxon>Agaricomycetes</taxon>
        <taxon>Agaricomycetidae</taxon>
        <taxon>Agaricales</taxon>
        <taxon>Pluteineae</taxon>
        <taxon>Amanitaceae</taxon>
        <taxon>Amanita</taxon>
    </lineage>
</organism>